<gene>
    <name evidence="2" type="ORF">E3O65_00030</name>
</gene>
<dbReference type="Pfam" id="PF13411">
    <property type="entry name" value="MerR_1"/>
    <property type="match status" value="1"/>
</dbReference>
<proteinExistence type="predicted"/>
<organism evidence="2 3">
    <name type="scientific">Cryobacterium breve</name>
    <dbReference type="NCBI Taxonomy" id="1259258"/>
    <lineage>
        <taxon>Bacteria</taxon>
        <taxon>Bacillati</taxon>
        <taxon>Actinomycetota</taxon>
        <taxon>Actinomycetes</taxon>
        <taxon>Micrococcales</taxon>
        <taxon>Microbacteriaceae</taxon>
        <taxon>Cryobacterium</taxon>
    </lineage>
</organism>
<dbReference type="Proteomes" id="UP000298355">
    <property type="component" value="Unassembled WGS sequence"/>
</dbReference>
<dbReference type="PROSITE" id="PS50937">
    <property type="entry name" value="HTH_MERR_2"/>
    <property type="match status" value="1"/>
</dbReference>
<accession>A0ABY2JAY9</accession>
<evidence type="ECO:0000259" key="1">
    <source>
        <dbReference type="PROSITE" id="PS50937"/>
    </source>
</evidence>
<dbReference type="RefSeq" id="WP_134361711.1">
    <property type="nucleotide sequence ID" value="NZ_SOGJ01000002.1"/>
</dbReference>
<dbReference type="InterPro" id="IPR009061">
    <property type="entry name" value="DNA-bd_dom_put_sf"/>
</dbReference>
<name>A0ABY2JAY9_9MICO</name>
<keyword evidence="3" id="KW-1185">Reference proteome</keyword>
<protein>
    <submittedName>
        <fullName evidence="2">MerR family transcriptional regulator</fullName>
    </submittedName>
</protein>
<evidence type="ECO:0000313" key="2">
    <source>
        <dbReference type="EMBL" id="TFD02108.1"/>
    </source>
</evidence>
<reference evidence="2 3" key="1">
    <citation type="submission" date="2019-03" db="EMBL/GenBank/DDBJ databases">
        <title>Genomics of glacier-inhabiting Cryobacterium strains.</title>
        <authorList>
            <person name="Liu Q."/>
            <person name="Xin Y.-H."/>
        </authorList>
    </citation>
    <scope>NUCLEOTIDE SEQUENCE [LARGE SCALE GENOMIC DNA]</scope>
    <source>
        <strain evidence="2 3">TMT4-23</strain>
    </source>
</reference>
<dbReference type="InterPro" id="IPR000551">
    <property type="entry name" value="MerR-type_HTH_dom"/>
</dbReference>
<feature type="domain" description="HTH merR-type" evidence="1">
    <location>
        <begin position="1"/>
        <end position="70"/>
    </location>
</feature>
<evidence type="ECO:0000313" key="3">
    <source>
        <dbReference type="Proteomes" id="UP000298355"/>
    </source>
</evidence>
<dbReference type="Gene3D" id="1.10.1660.10">
    <property type="match status" value="1"/>
</dbReference>
<dbReference type="SUPFAM" id="SSF46955">
    <property type="entry name" value="Putative DNA-binding domain"/>
    <property type="match status" value="1"/>
</dbReference>
<dbReference type="SMART" id="SM00422">
    <property type="entry name" value="HTH_MERR"/>
    <property type="match status" value="1"/>
</dbReference>
<dbReference type="EMBL" id="SOGJ01000002">
    <property type="protein sequence ID" value="TFD02108.1"/>
    <property type="molecule type" value="Genomic_DNA"/>
</dbReference>
<sequence length="214" mass="23046">MRISELSQRAMVPLSAVKYYQREGLLPEGVRSAPNQVEYEGLHVKRVRLIRALLETGGLSIAATKDVIRALDVEGAPLAETFSVAAHAMSTPRITESVPSAESRERVMRLAHSQDWKFTDDNPGIDSAARALDGLSAIDFNAPDEYLVAYAAAAAAAAAADLHALTALSDPDQIAELMVVGTVLGDPLFAGLRRLAHEDGTHYLFPTNPNRDQS</sequence>
<comment type="caution">
    <text evidence="2">The sequence shown here is derived from an EMBL/GenBank/DDBJ whole genome shotgun (WGS) entry which is preliminary data.</text>
</comment>